<dbReference type="InterPro" id="IPR043502">
    <property type="entry name" value="DNA/RNA_pol_sf"/>
</dbReference>
<dbReference type="PROSITE" id="PS50878">
    <property type="entry name" value="RT_POL"/>
    <property type="match status" value="1"/>
</dbReference>
<dbReference type="GO" id="GO:0003964">
    <property type="term" value="F:RNA-directed DNA polymerase activity"/>
    <property type="evidence" value="ECO:0007669"/>
    <property type="project" value="UniProtKB-KW"/>
</dbReference>
<dbReference type="Pfam" id="PF17919">
    <property type="entry name" value="RT_RNaseH_2"/>
    <property type="match status" value="1"/>
</dbReference>
<dbReference type="Gene3D" id="3.30.70.270">
    <property type="match status" value="2"/>
</dbReference>
<dbReference type="EMBL" id="BQNB010012343">
    <property type="protein sequence ID" value="GJT02370.1"/>
    <property type="molecule type" value="Genomic_DNA"/>
</dbReference>
<dbReference type="InterPro" id="IPR000477">
    <property type="entry name" value="RT_dom"/>
</dbReference>
<feature type="domain" description="Reverse transcriptase" evidence="1">
    <location>
        <begin position="1"/>
        <end position="133"/>
    </location>
</feature>
<dbReference type="Proteomes" id="UP001151760">
    <property type="component" value="Unassembled WGS sequence"/>
</dbReference>
<dbReference type="SUPFAM" id="SSF56672">
    <property type="entry name" value="DNA/RNA polymerases"/>
    <property type="match status" value="1"/>
</dbReference>
<evidence type="ECO:0000313" key="2">
    <source>
        <dbReference type="EMBL" id="GJT02370.1"/>
    </source>
</evidence>
<keyword evidence="2" id="KW-0695">RNA-directed DNA polymerase</keyword>
<keyword evidence="2" id="KW-0548">Nucleotidyltransferase</keyword>
<dbReference type="Pfam" id="PF00078">
    <property type="entry name" value="RVT_1"/>
    <property type="match status" value="1"/>
</dbReference>
<gene>
    <name evidence="2" type="ORF">Tco_0823539</name>
</gene>
<evidence type="ECO:0000259" key="1">
    <source>
        <dbReference type="PROSITE" id="PS50878"/>
    </source>
</evidence>
<dbReference type="InterPro" id="IPR041577">
    <property type="entry name" value="RT_RNaseH_2"/>
</dbReference>
<comment type="caution">
    <text evidence="2">The sequence shown here is derived from an EMBL/GenBank/DDBJ whole genome shotgun (WGS) entry which is preliminary data.</text>
</comment>
<reference evidence="2" key="2">
    <citation type="submission" date="2022-01" db="EMBL/GenBank/DDBJ databases">
        <authorList>
            <person name="Yamashiro T."/>
            <person name="Shiraishi A."/>
            <person name="Satake H."/>
            <person name="Nakayama K."/>
        </authorList>
    </citation>
    <scope>NUCLEOTIDE SEQUENCE</scope>
</reference>
<reference evidence="2" key="1">
    <citation type="journal article" date="2022" name="Int. J. Mol. Sci.">
        <title>Draft Genome of Tanacetum Coccineum: Genomic Comparison of Closely Related Tanacetum-Family Plants.</title>
        <authorList>
            <person name="Yamashiro T."/>
            <person name="Shiraishi A."/>
            <person name="Nakayama K."/>
            <person name="Satake H."/>
        </authorList>
    </citation>
    <scope>NUCLEOTIDE SEQUENCE</scope>
</reference>
<keyword evidence="2" id="KW-0808">Transferase</keyword>
<dbReference type="InterPro" id="IPR043128">
    <property type="entry name" value="Rev_trsase/Diguanyl_cyclase"/>
</dbReference>
<organism evidence="2 3">
    <name type="scientific">Tanacetum coccineum</name>
    <dbReference type="NCBI Taxonomy" id="301880"/>
    <lineage>
        <taxon>Eukaryota</taxon>
        <taxon>Viridiplantae</taxon>
        <taxon>Streptophyta</taxon>
        <taxon>Embryophyta</taxon>
        <taxon>Tracheophyta</taxon>
        <taxon>Spermatophyta</taxon>
        <taxon>Magnoliopsida</taxon>
        <taxon>eudicotyledons</taxon>
        <taxon>Gunneridae</taxon>
        <taxon>Pentapetalae</taxon>
        <taxon>asterids</taxon>
        <taxon>campanulids</taxon>
        <taxon>Asterales</taxon>
        <taxon>Asteraceae</taxon>
        <taxon>Asteroideae</taxon>
        <taxon>Anthemideae</taxon>
        <taxon>Anthemidinae</taxon>
        <taxon>Tanacetum</taxon>
    </lineage>
</organism>
<accession>A0ABQ5AIB9</accession>
<proteinExistence type="predicted"/>
<protein>
    <submittedName>
        <fullName evidence="2">Reverse transcriptase domain-containing protein</fullName>
    </submittedName>
</protein>
<sequence>MQNCLVAQEFQEQGELNKLTVKNRYPLPRIDDLFDQLQGSRYFSKIYLRSVMPFGLTNAPAVFMDLMNRVCKPYLDKFVIVFIDDILIYSKSKEEHEIHLRMVLELLKKEKLYAKFSKCEFWLQEVCFLGHVVNQNGIHVDPSKIEAVKNWKAPTTPSEIRSFFGLAGYYRRFIKNVSKIAKLLTSLTQKNQKYVWGVEQEEAFQTLKNNLCDAPILSLPDGVEDFVVYCDASNQGLGKANVVADALSRKERVKPKRVRHGYDYCNRISQMERKETEFCTLWIEYGFR</sequence>
<keyword evidence="3" id="KW-1185">Reference proteome</keyword>
<dbReference type="PANTHER" id="PTHR24559:SF427">
    <property type="entry name" value="RNA-DIRECTED DNA POLYMERASE"/>
    <property type="match status" value="1"/>
</dbReference>
<dbReference type="CDD" id="cd01647">
    <property type="entry name" value="RT_LTR"/>
    <property type="match status" value="1"/>
</dbReference>
<evidence type="ECO:0000313" key="3">
    <source>
        <dbReference type="Proteomes" id="UP001151760"/>
    </source>
</evidence>
<dbReference type="PANTHER" id="PTHR24559">
    <property type="entry name" value="TRANSPOSON TY3-I GAG-POL POLYPROTEIN"/>
    <property type="match status" value="1"/>
</dbReference>
<dbReference type="InterPro" id="IPR053134">
    <property type="entry name" value="RNA-dir_DNA_polymerase"/>
</dbReference>
<name>A0ABQ5AIB9_9ASTR</name>